<comment type="similarity">
    <text evidence="3">Belongs to the ustYa family.</text>
</comment>
<gene>
    <name evidence="6" type="ORF">COCHEDRAFT_1229305</name>
    <name evidence="5" type="ORF">COCHEDRAFT_1229382</name>
</gene>
<name>M2TEC3_COCH5</name>
<keyword evidence="7" id="KW-1185">Reference proteome</keyword>
<dbReference type="GO" id="GO:0043386">
    <property type="term" value="P:mycotoxin biosynthetic process"/>
    <property type="evidence" value="ECO:0007669"/>
    <property type="project" value="InterPro"/>
</dbReference>
<dbReference type="AlphaFoldDB" id="M2TEC3"/>
<dbReference type="Pfam" id="PF11807">
    <property type="entry name" value="UstYa"/>
    <property type="match status" value="1"/>
</dbReference>
<keyword evidence="4" id="KW-1133">Transmembrane helix</keyword>
<comment type="pathway">
    <text evidence="1">Mycotoxin biosynthesis.</text>
</comment>
<dbReference type="EMBL" id="KB445601">
    <property type="protein sequence ID" value="EMD84864.1"/>
    <property type="molecule type" value="Genomic_DNA"/>
</dbReference>
<dbReference type="GO" id="GO:0016491">
    <property type="term" value="F:oxidoreductase activity"/>
    <property type="evidence" value="ECO:0007669"/>
    <property type="project" value="UniProtKB-KW"/>
</dbReference>
<feature type="transmembrane region" description="Helical" evidence="4">
    <location>
        <begin position="15"/>
        <end position="35"/>
    </location>
</feature>
<reference evidence="6 7" key="1">
    <citation type="journal article" date="2012" name="PLoS Pathog.">
        <title>Diverse lifestyles and strategies of plant pathogenesis encoded in the genomes of eighteen Dothideomycetes fungi.</title>
        <authorList>
            <person name="Ohm R.A."/>
            <person name="Feau N."/>
            <person name="Henrissat B."/>
            <person name="Schoch C.L."/>
            <person name="Horwitz B.A."/>
            <person name="Barry K.W."/>
            <person name="Condon B.J."/>
            <person name="Copeland A.C."/>
            <person name="Dhillon B."/>
            <person name="Glaser F."/>
            <person name="Hesse C.N."/>
            <person name="Kosti I."/>
            <person name="LaButti K."/>
            <person name="Lindquist E.A."/>
            <person name="Lucas S."/>
            <person name="Salamov A.A."/>
            <person name="Bradshaw R.E."/>
            <person name="Ciuffetti L."/>
            <person name="Hamelin R.C."/>
            <person name="Kema G.H.J."/>
            <person name="Lawrence C."/>
            <person name="Scott J.A."/>
            <person name="Spatafora J.W."/>
            <person name="Turgeon B.G."/>
            <person name="de Wit P.J.G.M."/>
            <person name="Zhong S."/>
            <person name="Goodwin S.B."/>
            <person name="Grigoriev I.V."/>
        </authorList>
    </citation>
    <scope>NUCLEOTIDE SEQUENCE [LARGE SCALE GENOMIC DNA]</scope>
    <source>
        <strain evidence="6">C5</strain>
        <strain evidence="7">C5 / ATCC 48332 / race O</strain>
    </source>
</reference>
<reference evidence="7" key="3">
    <citation type="journal article" date="2013" name="PLoS Genet.">
        <title>Comparative genome structure, secondary metabolite, and effector coding capacity across Cochliobolus pathogens.</title>
        <authorList>
            <person name="Condon B.J."/>
            <person name="Leng Y."/>
            <person name="Wu D."/>
            <person name="Bushley K.E."/>
            <person name="Ohm R.A."/>
            <person name="Otillar R."/>
            <person name="Martin J."/>
            <person name="Schackwitz W."/>
            <person name="Grimwood J."/>
            <person name="MohdZainudin N."/>
            <person name="Xue C."/>
            <person name="Wang R."/>
            <person name="Manning V.A."/>
            <person name="Dhillon B."/>
            <person name="Tu Z.J."/>
            <person name="Steffenson B.J."/>
            <person name="Salamov A."/>
            <person name="Sun H."/>
            <person name="Lowry S."/>
            <person name="LaButti K."/>
            <person name="Han J."/>
            <person name="Copeland A."/>
            <person name="Lindquist E."/>
            <person name="Barry K."/>
            <person name="Schmutz J."/>
            <person name="Baker S.E."/>
            <person name="Ciuffetti L.M."/>
            <person name="Grigoriev I.V."/>
            <person name="Zhong S."/>
            <person name="Turgeon B.G."/>
        </authorList>
    </citation>
    <scope>NUCLEOTIDE SEQUENCE [LARGE SCALE GENOMIC DNA]</scope>
    <source>
        <strain evidence="7">C5 / ATCC 48332 / race O</strain>
    </source>
</reference>
<keyword evidence="2" id="KW-0560">Oxidoreductase</keyword>
<reference evidence="6" key="2">
    <citation type="submission" date="2012-06" db="EMBL/GenBank/DDBJ databases">
        <title>Comparative genome structure, secondary metabolite and effector coding capacity across Cochliobolus pathogens.</title>
        <authorList>
            <consortium name="US DOE Joint Genome Institute (JGI-PGF)"/>
            <person name="Condon B.J."/>
            <person name="Leng Y."/>
            <person name="Wu D."/>
            <person name="Bushley K.E."/>
            <person name="Ohm R.A."/>
            <person name="Otillar R."/>
            <person name="Martin J."/>
            <person name="Schackwitz W."/>
            <person name="Grimwood J."/>
            <person name="MohdZainudin N."/>
            <person name="Xue C."/>
            <person name="Wang R."/>
            <person name="Dhillon B."/>
            <person name="Tu Z.J."/>
            <person name="Steffenson B.J."/>
            <person name="Salamov A."/>
            <person name="Sun H."/>
            <person name="Lowry S."/>
            <person name="LaButti K."/>
            <person name="Han J."/>
            <person name="Copeland A."/>
            <person name="Lindquist E."/>
            <person name="Lucas S."/>
            <person name="Barry K."/>
            <person name="Schmutz J."/>
            <person name="Baker S."/>
            <person name="Grigoriev I.V."/>
            <person name="Zhong S."/>
            <person name="Turgeon B.G."/>
        </authorList>
    </citation>
    <scope>NUCLEOTIDE SEQUENCE</scope>
    <source>
        <strain evidence="6">C5</strain>
    </source>
</reference>
<proteinExistence type="inferred from homology"/>
<evidence type="ECO:0000256" key="3">
    <source>
        <dbReference type="ARBA" id="ARBA00035112"/>
    </source>
</evidence>
<dbReference type="PANTHER" id="PTHR33365:SF11">
    <property type="entry name" value="TAT PATHWAY SIGNAL SEQUENCE"/>
    <property type="match status" value="1"/>
</dbReference>
<dbReference type="Proteomes" id="UP000016936">
    <property type="component" value="Unassembled WGS sequence"/>
</dbReference>
<evidence type="ECO:0000256" key="4">
    <source>
        <dbReference type="SAM" id="Phobius"/>
    </source>
</evidence>
<dbReference type="EMBL" id="KB445628">
    <property type="protein sequence ID" value="EMD84701.1"/>
    <property type="molecule type" value="Genomic_DNA"/>
</dbReference>
<sequence length="198" mass="22566">MDRTPLPKPGAGFKFPWTIFVLSTVLLLSIGAFHLRWDRTISSSPIHLPQTFYTFTKHRDLIAFDENTQKSWNSIIGSEWWDMSWTDSSGQVVVRGLDMFHKLHCLIALREEFTKLSLDSDRHLFFQGQKPESMAAELHLGHCFDFLRQGILCAADSTLEPLGPGYTETDGTGVSHQCYDWTVLMSHAGLKNQFTQTQ</sequence>
<dbReference type="InterPro" id="IPR021765">
    <property type="entry name" value="UstYa-like"/>
</dbReference>
<evidence type="ECO:0000313" key="6">
    <source>
        <dbReference type="EMBL" id="EMD84864.1"/>
    </source>
</evidence>
<keyword evidence="4" id="KW-0472">Membrane</keyword>
<keyword evidence="4" id="KW-0812">Transmembrane</keyword>
<accession>M2TEC3</accession>
<dbReference type="PANTHER" id="PTHR33365">
    <property type="entry name" value="YALI0B05434P"/>
    <property type="match status" value="1"/>
</dbReference>
<dbReference type="HOGENOM" id="CLU_1378001_0_0_1"/>
<dbReference type="eggNOG" id="ENOG502TBUK">
    <property type="taxonomic scope" value="Eukaryota"/>
</dbReference>
<dbReference type="OMA" id="FHYRWER"/>
<dbReference type="OrthoDB" id="3687641at2759"/>
<evidence type="ECO:0000313" key="5">
    <source>
        <dbReference type="EMBL" id="EMD84701.1"/>
    </source>
</evidence>
<evidence type="ECO:0000313" key="7">
    <source>
        <dbReference type="Proteomes" id="UP000016936"/>
    </source>
</evidence>
<evidence type="ECO:0000256" key="2">
    <source>
        <dbReference type="ARBA" id="ARBA00023002"/>
    </source>
</evidence>
<evidence type="ECO:0000256" key="1">
    <source>
        <dbReference type="ARBA" id="ARBA00004685"/>
    </source>
</evidence>
<protein>
    <submittedName>
        <fullName evidence="6">Uncharacterized protein</fullName>
    </submittedName>
</protein>
<organism evidence="6 7">
    <name type="scientific">Cochliobolus heterostrophus (strain C5 / ATCC 48332 / race O)</name>
    <name type="common">Southern corn leaf blight fungus</name>
    <name type="synonym">Bipolaris maydis</name>
    <dbReference type="NCBI Taxonomy" id="701091"/>
    <lineage>
        <taxon>Eukaryota</taxon>
        <taxon>Fungi</taxon>
        <taxon>Dikarya</taxon>
        <taxon>Ascomycota</taxon>
        <taxon>Pezizomycotina</taxon>
        <taxon>Dothideomycetes</taxon>
        <taxon>Pleosporomycetidae</taxon>
        <taxon>Pleosporales</taxon>
        <taxon>Pleosporineae</taxon>
        <taxon>Pleosporaceae</taxon>
        <taxon>Bipolaris</taxon>
    </lineage>
</organism>